<dbReference type="InterPro" id="IPR032914">
    <property type="entry name" value="Vam6/VPS39/TRAP1"/>
</dbReference>
<dbReference type="Proteomes" id="UP001447188">
    <property type="component" value="Unassembled WGS sequence"/>
</dbReference>
<gene>
    <name evidence="7" type="ORF">Q9L58_005018</name>
</gene>
<keyword evidence="2" id="KW-0813">Transport</keyword>
<protein>
    <recommendedName>
        <fullName evidence="6">CNH domain-containing protein</fullName>
    </recommendedName>
</protein>
<evidence type="ECO:0000256" key="4">
    <source>
        <dbReference type="ARBA" id="ARBA00022927"/>
    </source>
</evidence>
<comment type="caution">
    <text evidence="7">The sequence shown here is derived from an EMBL/GenBank/DDBJ whole genome shotgun (WGS) entry which is preliminary data.</text>
</comment>
<dbReference type="EMBL" id="JBBBZM010000058">
    <property type="protein sequence ID" value="KAL0635990.1"/>
    <property type="molecule type" value="Genomic_DNA"/>
</dbReference>
<feature type="compositionally biased region" description="Low complexity" evidence="5">
    <location>
        <begin position="328"/>
        <end position="368"/>
    </location>
</feature>
<organism evidence="7 8">
    <name type="scientific">Discina gigas</name>
    <dbReference type="NCBI Taxonomy" id="1032678"/>
    <lineage>
        <taxon>Eukaryota</taxon>
        <taxon>Fungi</taxon>
        <taxon>Dikarya</taxon>
        <taxon>Ascomycota</taxon>
        <taxon>Pezizomycotina</taxon>
        <taxon>Pezizomycetes</taxon>
        <taxon>Pezizales</taxon>
        <taxon>Discinaceae</taxon>
        <taxon>Discina</taxon>
    </lineage>
</organism>
<feature type="compositionally biased region" description="Pro residues" evidence="5">
    <location>
        <begin position="378"/>
        <end position="387"/>
    </location>
</feature>
<reference evidence="7 8" key="1">
    <citation type="submission" date="2024-02" db="EMBL/GenBank/DDBJ databases">
        <title>Discinaceae phylogenomics.</title>
        <authorList>
            <person name="Dirks A.C."/>
            <person name="James T.Y."/>
        </authorList>
    </citation>
    <scope>NUCLEOTIDE SEQUENCE [LARGE SCALE GENOMIC DNA]</scope>
    <source>
        <strain evidence="7 8">ACD0624</strain>
    </source>
</reference>
<feature type="compositionally biased region" description="Pro residues" evidence="5">
    <location>
        <begin position="223"/>
        <end position="234"/>
    </location>
</feature>
<feature type="domain" description="CNH" evidence="6">
    <location>
        <begin position="18"/>
        <end position="488"/>
    </location>
</feature>
<name>A0ABR3GJ91_9PEZI</name>
<evidence type="ECO:0000313" key="7">
    <source>
        <dbReference type="EMBL" id="KAL0635990.1"/>
    </source>
</evidence>
<evidence type="ECO:0000256" key="3">
    <source>
        <dbReference type="ARBA" id="ARBA00022490"/>
    </source>
</evidence>
<comment type="subcellular location">
    <subcellularLocation>
        <location evidence="1">Cytoplasm</location>
    </subcellularLocation>
</comment>
<feature type="region of interest" description="Disordered" evidence="5">
    <location>
        <begin position="213"/>
        <end position="394"/>
    </location>
</feature>
<dbReference type="InterPro" id="IPR001180">
    <property type="entry name" value="CNH_dom"/>
</dbReference>
<evidence type="ECO:0000256" key="1">
    <source>
        <dbReference type="ARBA" id="ARBA00004496"/>
    </source>
</evidence>
<feature type="compositionally biased region" description="Low complexity" evidence="5">
    <location>
        <begin position="239"/>
        <end position="257"/>
    </location>
</feature>
<keyword evidence="4" id="KW-0653">Protein transport</keyword>
<dbReference type="PROSITE" id="PS50219">
    <property type="entry name" value="CNH"/>
    <property type="match status" value="1"/>
</dbReference>
<evidence type="ECO:0000313" key="8">
    <source>
        <dbReference type="Proteomes" id="UP001447188"/>
    </source>
</evidence>
<sequence>MLLDLVTDLPLDTPENDHVEITSLEAWEQNLYVGTSAHEILHFVSIPPTPAPVSSSDPARPVYILASRLQPPATGSGPAAYIKQILLLPTVSRALVLSSTGFLSFYTLPEFSPVSGTKLKDVAYVGGLDLDEEDYERQQGALPADERGKQVIVLTKKLIRIIRVGTAVRQIKPIELPAAAITTVRRNVVACIANAENYALIDTEHVRQIPLFPISTSSGDEPPAIPPPDPPPPMERSHSGSASMGSASMVRSASGSHPQRTSPLTTGNRERRNSSAAMSRENSAGGVHNRSSSTSNIGRGRPGASRTPGRRTPSRLSVPDASSSRPTSPALNSPASPQSASPTTSIPGPSSGSRRASGSSQSTPSGSILASLRARTPTPQPPPPPVNRPLLPHIASPNSSEFLLTTGTRWEDPGVGLFVNVEGDVTRGTISFEKYPEDLLVQGNWVAAIIPNRGIEVQRWNLEDGDADAGADEEEDRRGMLAMTWDGSKLGIKEVITLDGSVVGGVVARLRLERISLAPGETGGASRELERREREEKVIAERVSTVDSRVVVFKGKRIWTLVQSPLALRLDSRLPMLSPDKPEETTKSRILHILKTLHKVDVIEPSTERGFHEVAYIRQKGGLLLLGEFLRLTTFIGTEIEQQEVIIAEEALIESALDPRLVLALFGAGFMQDIVVGEGGIWVYGGVKKVFNDIRSTLPEGEFTRDTLLLLKRYLAVWKRKKGFGSIADEKEIFATVDIALIRALLLLDSPQYLPQKGTTLIPEGNVRAELHTLVEKDVEDFERTAKLLNDFGRLYVLSILLQSRKLYREVLGTWKRLLEEGDTAGEFGDGEERIKKYLVGMKDAALVEEFGKWLAARNPRLGVQVFSDERVKVKFEPAKVLEILKECAPTAVRGYIEHLVEKGNTDYADDLVFLYLEDLTDILDASPSACERLRDSYESYRALTSPKPTYREFIVDNSPPSFETAGQSDWWRDRLRFLELLGGEGSYDIPKVLGRISKFRDVLVPEMVILYGKEARHEDALRLLTHGLKDFDTAINYCLFGGLSIFQTRKIITDREEQKALFAVLLGEFLKLEEYEERLEQTTLLLERFGGWLDLVHVLELIPENWSVEMLSGFLLSALRQMVREKAELGLLGGLRRGENLKVEGEYLDRCDVIGPTVEK</sequence>
<keyword evidence="3" id="KW-0963">Cytoplasm</keyword>
<proteinExistence type="predicted"/>
<keyword evidence="8" id="KW-1185">Reference proteome</keyword>
<evidence type="ECO:0000256" key="2">
    <source>
        <dbReference type="ARBA" id="ARBA00022448"/>
    </source>
</evidence>
<accession>A0ABR3GJ91</accession>
<evidence type="ECO:0000259" key="6">
    <source>
        <dbReference type="PROSITE" id="PS50219"/>
    </source>
</evidence>
<evidence type="ECO:0000256" key="5">
    <source>
        <dbReference type="SAM" id="MobiDB-lite"/>
    </source>
</evidence>
<dbReference type="PANTHER" id="PTHR12894">
    <property type="entry name" value="CNH DOMAIN CONTAINING"/>
    <property type="match status" value="1"/>
</dbReference>
<dbReference type="PANTHER" id="PTHR12894:SF27">
    <property type="entry name" value="TRANSFORMING GROWTH FACTOR-BETA RECEPTOR-ASSOCIATED PROTEIN 1"/>
    <property type="match status" value="1"/>
</dbReference>
<feature type="compositionally biased region" description="Polar residues" evidence="5">
    <location>
        <begin position="258"/>
        <end position="267"/>
    </location>
</feature>